<evidence type="ECO:0008006" key="5">
    <source>
        <dbReference type="Google" id="ProtNLM"/>
    </source>
</evidence>
<dbReference type="Gene3D" id="1.20.120.450">
    <property type="entry name" value="dinb family like domain"/>
    <property type="match status" value="1"/>
</dbReference>
<evidence type="ECO:0000259" key="1">
    <source>
        <dbReference type="Pfam" id="PF07398"/>
    </source>
</evidence>
<dbReference type="Pfam" id="PF07398">
    <property type="entry name" value="MDMPI_C"/>
    <property type="match status" value="1"/>
</dbReference>
<evidence type="ECO:0000259" key="2">
    <source>
        <dbReference type="Pfam" id="PF11716"/>
    </source>
</evidence>
<evidence type="ECO:0000313" key="3">
    <source>
        <dbReference type="EMBL" id="ALG86875.1"/>
    </source>
</evidence>
<evidence type="ECO:0000313" key="4">
    <source>
        <dbReference type="Proteomes" id="UP000063789"/>
    </source>
</evidence>
<reference evidence="4" key="1">
    <citation type="submission" date="2015-06" db="EMBL/GenBank/DDBJ databases">
        <title>Complete genome sequence and metabolic analysis of phthalate degradation pathway in Gordonia sp. QH-11.</title>
        <authorList>
            <person name="Jin D."/>
            <person name="Kong X."/>
            <person name="Bai Z."/>
        </authorList>
    </citation>
    <scope>NUCLEOTIDE SEQUENCE [LARGE SCALE GENOMIC DNA]</scope>
    <source>
        <strain evidence="4">QH-11</strain>
    </source>
</reference>
<dbReference type="OrthoDB" id="154293at2"/>
<organism evidence="3 4">
    <name type="scientific">Gordonia phthalatica</name>
    <dbReference type="NCBI Taxonomy" id="1136941"/>
    <lineage>
        <taxon>Bacteria</taxon>
        <taxon>Bacillati</taxon>
        <taxon>Actinomycetota</taxon>
        <taxon>Actinomycetes</taxon>
        <taxon>Mycobacteriales</taxon>
        <taxon>Gordoniaceae</taxon>
        <taxon>Gordonia</taxon>
    </lineage>
</organism>
<accession>A0A0N9NEJ7</accession>
<dbReference type="NCBIfam" id="TIGR03083">
    <property type="entry name" value="maleylpyruvate isomerase family mycothiol-dependent enzyme"/>
    <property type="match status" value="1"/>
</dbReference>
<name>A0A0N9NEJ7_9ACTN</name>
<proteinExistence type="predicted"/>
<dbReference type="SUPFAM" id="SSF109854">
    <property type="entry name" value="DinB/YfiT-like putative metalloenzymes"/>
    <property type="match status" value="1"/>
</dbReference>
<sequence length="261" mass="28201">MIDALEAQWTAIADLATSLTDEQWTAPSGLPGWQVGDVVAHVLGTEAMLAGRTPDSTIDPTTIEHVKNPIGELNEHWIDHYRHRSRDELMTDFAAVTAERNKAMWGMTEGQWDAETGTPVGPESYGRFMRIRVFDCWMHEVDIRDAVGLGGPEQTVPALWALREIAATLPFVVGKRARAPKGSTVAFDITGVAPLTLYIATDERAALVPSIDGAADVTLTLDGADLARLVGGRSAADISRVTVDGDRDLGSAVLTNLHYTI</sequence>
<dbReference type="Pfam" id="PF11716">
    <property type="entry name" value="MDMPI_N"/>
    <property type="match status" value="1"/>
</dbReference>
<dbReference type="KEGG" id="goq:ACH46_12975"/>
<keyword evidence="4" id="KW-1185">Reference proteome</keyword>
<dbReference type="Proteomes" id="UP000063789">
    <property type="component" value="Chromosome"/>
</dbReference>
<feature type="domain" description="MDMPI C-terminal" evidence="1">
    <location>
        <begin position="160"/>
        <end position="249"/>
    </location>
</feature>
<dbReference type="InterPro" id="IPR034660">
    <property type="entry name" value="DinB/YfiT-like"/>
</dbReference>
<dbReference type="InterPro" id="IPR017517">
    <property type="entry name" value="Maleyloyr_isom"/>
</dbReference>
<dbReference type="STRING" id="1136941.ACH46_12975"/>
<dbReference type="InterPro" id="IPR024344">
    <property type="entry name" value="MDMPI_metal-binding"/>
</dbReference>
<dbReference type="GO" id="GO:0046872">
    <property type="term" value="F:metal ion binding"/>
    <property type="evidence" value="ECO:0007669"/>
    <property type="project" value="InterPro"/>
</dbReference>
<dbReference type="PATRIC" id="fig|1136941.3.peg.2642"/>
<dbReference type="EMBL" id="CP011853">
    <property type="protein sequence ID" value="ALG86875.1"/>
    <property type="molecule type" value="Genomic_DNA"/>
</dbReference>
<reference evidence="3 4" key="2">
    <citation type="journal article" date="2017" name="Int. J. Syst. Evol. Microbiol.">
        <title>Gordonia phthalatica sp. nov., a di-n-butyl phthalate-degrading bacterium isolated from activated sludge.</title>
        <authorList>
            <person name="Jin D."/>
            <person name="Kong X."/>
            <person name="Jia M."/>
            <person name="Yu X."/>
            <person name="Wang X."/>
            <person name="Zhuang X."/>
            <person name="Deng Y."/>
            <person name="Bai Z."/>
        </authorList>
    </citation>
    <scope>NUCLEOTIDE SEQUENCE [LARGE SCALE GENOMIC DNA]</scope>
    <source>
        <strain evidence="3 4">QH-11</strain>
    </source>
</reference>
<feature type="domain" description="Mycothiol-dependent maleylpyruvate isomerase metal-binding" evidence="2">
    <location>
        <begin position="5"/>
        <end position="144"/>
    </location>
</feature>
<dbReference type="InterPro" id="IPR010872">
    <property type="entry name" value="MDMPI_C-term_domain"/>
</dbReference>
<protein>
    <recommendedName>
        <fullName evidence="5">Mycothiol-dependent maleylpyruvate isomerase metal-binding domain-containing protein</fullName>
    </recommendedName>
</protein>
<dbReference type="AlphaFoldDB" id="A0A0N9NEJ7"/>
<gene>
    <name evidence="3" type="ORF">ACH46_12975</name>
</gene>